<evidence type="ECO:0000256" key="4">
    <source>
        <dbReference type="ARBA" id="ARBA00022475"/>
    </source>
</evidence>
<evidence type="ECO:0000256" key="7">
    <source>
        <dbReference type="ARBA" id="ARBA00023136"/>
    </source>
</evidence>
<dbReference type="PANTHER" id="PTHR43337">
    <property type="entry name" value="XANTHINE/URACIL PERMEASE C887.17-RELATED"/>
    <property type="match status" value="1"/>
</dbReference>
<keyword evidence="3 8" id="KW-0813">Transport</keyword>
<keyword evidence="11" id="KW-1185">Reference proteome</keyword>
<dbReference type="HOGENOM" id="CLU_024508_0_1_2"/>
<keyword evidence="6 8" id="KW-1133">Transmembrane helix</keyword>
<dbReference type="RefSeq" id="WP_013100660.1">
    <property type="nucleotide sequence ID" value="NC_014122.1"/>
</dbReference>
<dbReference type="AlphaFoldDB" id="D5VTL2"/>
<evidence type="ECO:0000256" key="1">
    <source>
        <dbReference type="ARBA" id="ARBA00004651"/>
    </source>
</evidence>
<evidence type="ECO:0000256" key="8">
    <source>
        <dbReference type="PIRNR" id="PIRNR005353"/>
    </source>
</evidence>
<protein>
    <submittedName>
        <fullName evidence="10">Xanthine/uracil/vitamin C permease</fullName>
    </submittedName>
</protein>
<feature type="transmembrane region" description="Helical" evidence="9">
    <location>
        <begin position="132"/>
        <end position="151"/>
    </location>
</feature>
<feature type="transmembrane region" description="Helical" evidence="9">
    <location>
        <begin position="236"/>
        <end position="257"/>
    </location>
</feature>
<dbReference type="KEGG" id="mif:Metin_1265"/>
<gene>
    <name evidence="10" type="ordered locus">Metin_1265</name>
</gene>
<comment type="subcellular location">
    <subcellularLocation>
        <location evidence="1 8">Cell membrane</location>
        <topology evidence="1 8">Multi-pass membrane protein</topology>
    </subcellularLocation>
</comment>
<dbReference type="GeneID" id="9132285"/>
<evidence type="ECO:0000256" key="6">
    <source>
        <dbReference type="ARBA" id="ARBA00022989"/>
    </source>
</evidence>
<evidence type="ECO:0000313" key="11">
    <source>
        <dbReference type="Proteomes" id="UP000002061"/>
    </source>
</evidence>
<dbReference type="GO" id="GO:0005886">
    <property type="term" value="C:plasma membrane"/>
    <property type="evidence" value="ECO:0007669"/>
    <property type="project" value="UniProtKB-SubCell"/>
</dbReference>
<keyword evidence="7 8" id="KW-0472">Membrane</keyword>
<feature type="transmembrane region" description="Helical" evidence="9">
    <location>
        <begin position="171"/>
        <end position="189"/>
    </location>
</feature>
<feature type="transmembrane region" description="Helical" evidence="9">
    <location>
        <begin position="416"/>
        <end position="433"/>
    </location>
</feature>
<keyword evidence="4 8" id="KW-1003">Cell membrane</keyword>
<dbReference type="InterPro" id="IPR006043">
    <property type="entry name" value="NCS2"/>
</dbReference>
<accession>D5VTL2</accession>
<dbReference type="STRING" id="573063.Metin_1265"/>
<reference evidence="10" key="1">
    <citation type="submission" date="2010-04" db="EMBL/GenBank/DDBJ databases">
        <title>Complete sequence of Methanocaldococcus infernus ME.</title>
        <authorList>
            <consortium name="US DOE Joint Genome Institute"/>
            <person name="Lucas S."/>
            <person name="Copeland A."/>
            <person name="Lapidus A."/>
            <person name="Cheng J.-F."/>
            <person name="Bruce D."/>
            <person name="Goodwin L."/>
            <person name="Pitluck S."/>
            <person name="Munk A.C."/>
            <person name="Detter J.C."/>
            <person name="Han C."/>
            <person name="Tapia R."/>
            <person name="Land M."/>
            <person name="Hauser L."/>
            <person name="Kyrpides N."/>
            <person name="Mikhailova N."/>
            <person name="Sieprawska-Lupa M."/>
            <person name="Whitman W.B."/>
            <person name="Woyke T."/>
        </authorList>
    </citation>
    <scope>NUCLEOTIDE SEQUENCE [LARGE SCALE GENOMIC DNA]</scope>
    <source>
        <strain evidence="10">ME</strain>
    </source>
</reference>
<dbReference type="PIRSF" id="PIRSF005353">
    <property type="entry name" value="PbuG"/>
    <property type="match status" value="1"/>
</dbReference>
<evidence type="ECO:0000256" key="2">
    <source>
        <dbReference type="ARBA" id="ARBA00005697"/>
    </source>
</evidence>
<dbReference type="Pfam" id="PF00860">
    <property type="entry name" value="Xan_ur_permease"/>
    <property type="match status" value="1"/>
</dbReference>
<feature type="transmembrane region" description="Helical" evidence="9">
    <location>
        <begin position="50"/>
        <end position="72"/>
    </location>
</feature>
<dbReference type="eggNOG" id="arCOG02807">
    <property type="taxonomic scope" value="Archaea"/>
</dbReference>
<dbReference type="EMBL" id="CP002009">
    <property type="protein sequence ID" value="ADG13915.1"/>
    <property type="molecule type" value="Genomic_DNA"/>
</dbReference>
<feature type="transmembrane region" description="Helical" evidence="9">
    <location>
        <begin position="375"/>
        <end position="404"/>
    </location>
</feature>
<comment type="similarity">
    <text evidence="2 8">Belongs to the nucleobase:cation symporter-2 (NCS2) (TC 2.A.40) family. Azg-like subfamily.</text>
</comment>
<feature type="transmembrane region" description="Helical" evidence="9">
    <location>
        <begin position="196"/>
        <end position="216"/>
    </location>
</feature>
<evidence type="ECO:0000256" key="3">
    <source>
        <dbReference type="ARBA" id="ARBA00022448"/>
    </source>
</evidence>
<feature type="transmembrane region" description="Helical" evidence="9">
    <location>
        <begin position="100"/>
        <end position="120"/>
    </location>
</feature>
<name>D5VTL2_METIM</name>
<evidence type="ECO:0000313" key="10">
    <source>
        <dbReference type="EMBL" id="ADG13915.1"/>
    </source>
</evidence>
<dbReference type="GO" id="GO:0005345">
    <property type="term" value="F:purine nucleobase transmembrane transporter activity"/>
    <property type="evidence" value="ECO:0007669"/>
    <property type="project" value="TreeGrafter"/>
</dbReference>
<sequence>MKELIEKYFEFDKYNTDFKTEILAGLTTFMTMAYIIFVNPQILSQAGMDFGAVMVATCLASAIATLIMGLYAKYPFALAPGMGLNAYFTYGVCLGMGIDWRVALGAVFISGVLFVILTLTKVRSWIFNAIPNAIKYGTAAGIGLFIAFIGLKNAGIIVSSKATYVTLGNLLEPYPLLAMFGIFLTSILVSRNVIGGILLGIIITSLIGMLLGISPFPSGIISMPPSIEPTFLKLDILGALNLGLLTIVMAFFFVDLFDTLGTLSALASQAGYLKDGKLPRLEKALMADSTGTVIGSLLGTSTVTTYIESASGIALGGRTGLVAVVVSILFLLALFFYPVVKAIPPYATASALVIVGALMMKAIKVIDWDDYTEAIPAFITLLTIPLTFSIATGLALGFITYPILKVATGRWREVHWLVYLLAIIFALRFIYLGNS</sequence>
<organism evidence="10 11">
    <name type="scientific">Methanocaldococcus infernus (strain DSM 11812 / JCM 15783 / ME)</name>
    <dbReference type="NCBI Taxonomy" id="573063"/>
    <lineage>
        <taxon>Archaea</taxon>
        <taxon>Methanobacteriati</taxon>
        <taxon>Methanobacteriota</taxon>
        <taxon>Methanomada group</taxon>
        <taxon>Methanococci</taxon>
        <taxon>Methanococcales</taxon>
        <taxon>Methanocaldococcaceae</taxon>
        <taxon>Methanocaldococcus</taxon>
    </lineage>
</organism>
<feature type="transmembrane region" description="Helical" evidence="9">
    <location>
        <begin position="346"/>
        <end position="363"/>
    </location>
</feature>
<dbReference type="Proteomes" id="UP000002061">
    <property type="component" value="Chromosome"/>
</dbReference>
<evidence type="ECO:0000256" key="5">
    <source>
        <dbReference type="ARBA" id="ARBA00022692"/>
    </source>
</evidence>
<keyword evidence="5 8" id="KW-0812">Transmembrane</keyword>
<proteinExistence type="inferred from homology"/>
<dbReference type="InterPro" id="IPR026033">
    <property type="entry name" value="Azg-like_bact_archaea"/>
</dbReference>
<feature type="transmembrane region" description="Helical" evidence="9">
    <location>
        <begin position="321"/>
        <end position="340"/>
    </location>
</feature>
<dbReference type="OrthoDB" id="27788at2157"/>
<feature type="transmembrane region" description="Helical" evidence="9">
    <location>
        <begin position="20"/>
        <end position="38"/>
    </location>
</feature>
<dbReference type="InterPro" id="IPR045018">
    <property type="entry name" value="Azg-like"/>
</dbReference>
<dbReference type="PANTHER" id="PTHR43337:SF1">
    <property type="entry name" value="XANTHINE_URACIL PERMEASE C887.17-RELATED"/>
    <property type="match status" value="1"/>
</dbReference>
<evidence type="ECO:0000256" key="9">
    <source>
        <dbReference type="SAM" id="Phobius"/>
    </source>
</evidence>